<reference evidence="2" key="1">
    <citation type="submission" date="2022-12" db="EMBL/GenBank/DDBJ databases">
        <authorList>
            <person name="Alioto T."/>
            <person name="Alioto T."/>
            <person name="Gomez Garrido J."/>
        </authorList>
    </citation>
    <scope>NUCLEOTIDE SEQUENCE</scope>
</reference>
<keyword evidence="3" id="KW-1185">Reference proteome</keyword>
<dbReference type="EMBL" id="OX395132">
    <property type="protein sequence ID" value="CAI5779733.1"/>
    <property type="molecule type" value="Genomic_DNA"/>
</dbReference>
<feature type="compositionally biased region" description="Basic and acidic residues" evidence="1">
    <location>
        <begin position="20"/>
        <end position="33"/>
    </location>
</feature>
<gene>
    <name evidence="2" type="ORF">PODLI_1B014003</name>
</gene>
<sequence>MRVRCLIPASALDSQRAARNRPEKRGGGGEKGARACASKLPPSVPYTRPCKRAARGWGAERGPDEAEEEPSSAQPSCQRRAPHPPAQA</sequence>
<organism evidence="2 3">
    <name type="scientific">Podarcis lilfordi</name>
    <name type="common">Lilford's wall lizard</name>
    <dbReference type="NCBI Taxonomy" id="74358"/>
    <lineage>
        <taxon>Eukaryota</taxon>
        <taxon>Metazoa</taxon>
        <taxon>Chordata</taxon>
        <taxon>Craniata</taxon>
        <taxon>Vertebrata</taxon>
        <taxon>Euteleostomi</taxon>
        <taxon>Lepidosauria</taxon>
        <taxon>Squamata</taxon>
        <taxon>Bifurcata</taxon>
        <taxon>Unidentata</taxon>
        <taxon>Episquamata</taxon>
        <taxon>Laterata</taxon>
        <taxon>Lacertibaenia</taxon>
        <taxon>Lacertidae</taxon>
        <taxon>Podarcis</taxon>
    </lineage>
</organism>
<evidence type="ECO:0000256" key="1">
    <source>
        <dbReference type="SAM" id="MobiDB-lite"/>
    </source>
</evidence>
<proteinExistence type="predicted"/>
<accession>A0AA35KML0</accession>
<dbReference type="Proteomes" id="UP001178461">
    <property type="component" value="Chromosome 7"/>
</dbReference>
<name>A0AA35KML0_9SAUR</name>
<evidence type="ECO:0000313" key="3">
    <source>
        <dbReference type="Proteomes" id="UP001178461"/>
    </source>
</evidence>
<protein>
    <submittedName>
        <fullName evidence="2">Uncharacterized protein</fullName>
    </submittedName>
</protein>
<dbReference type="AlphaFoldDB" id="A0AA35KML0"/>
<evidence type="ECO:0000313" key="2">
    <source>
        <dbReference type="EMBL" id="CAI5779733.1"/>
    </source>
</evidence>
<feature type="region of interest" description="Disordered" evidence="1">
    <location>
        <begin position="1"/>
        <end position="88"/>
    </location>
</feature>